<dbReference type="PANTHER" id="PTHR43630:SF1">
    <property type="entry name" value="POLY-BETA-1,6-N-ACETYL-D-GLUCOSAMINE SYNTHASE"/>
    <property type="match status" value="1"/>
</dbReference>
<evidence type="ECO:0000313" key="6">
    <source>
        <dbReference type="Proteomes" id="UP000192678"/>
    </source>
</evidence>
<organism evidence="5 6">
    <name type="scientific">Pedobacter nyackensis</name>
    <dbReference type="NCBI Taxonomy" id="475255"/>
    <lineage>
        <taxon>Bacteria</taxon>
        <taxon>Pseudomonadati</taxon>
        <taxon>Bacteroidota</taxon>
        <taxon>Sphingobacteriia</taxon>
        <taxon>Sphingobacteriales</taxon>
        <taxon>Sphingobacteriaceae</taxon>
        <taxon>Pedobacter</taxon>
    </lineage>
</organism>
<feature type="transmembrane region" description="Helical" evidence="4">
    <location>
        <begin position="324"/>
        <end position="343"/>
    </location>
</feature>
<dbReference type="PANTHER" id="PTHR43630">
    <property type="entry name" value="POLY-BETA-1,6-N-ACETYL-D-GLUCOSAMINE SYNTHASE"/>
    <property type="match status" value="1"/>
</dbReference>
<sequence length="390" mass="44938">MNIVLYIFIVLQILIGVHFLMPLVYWALRKFSARINFENSGSSELDYAVIVTAYQHVNLIPMVVESILNANYENYLIYVVADNCDISTLNFTDERVIIFRPESVLASNTKSHFYAIDRFQRAHEYLTIIDSDNLLHPDYFNELNRVFAGGYSAIQGVRSAKNLDTTYACLDEAGDIFYRFVDRKLMYEAGSSAALSGSGMAFRTSLYKRSLQDNHYKGAGFDKILQYEIVSSGDRIAFAEKAIVYDEKTAKTDQLVNQRSRWINTWFKYLFFGFKLLWKAVKGGGINQLLFSVMLLRPPLFILLILVFGCLVLDIIFIPIMLSYWLFSILVFFASVFMALSHFKADKKIYHSLKNAPKFIYFQILALLKVRKANQVSVATEHYHEEIVNR</sequence>
<name>A0A1W2EUT3_9SPHI</name>
<feature type="transmembrane region" description="Helical" evidence="4">
    <location>
        <begin position="300"/>
        <end position="318"/>
    </location>
</feature>
<dbReference type="Gene3D" id="3.90.550.10">
    <property type="entry name" value="Spore Coat Polysaccharide Biosynthesis Protein SpsA, Chain A"/>
    <property type="match status" value="1"/>
</dbReference>
<keyword evidence="6" id="KW-1185">Reference proteome</keyword>
<evidence type="ECO:0000256" key="1">
    <source>
        <dbReference type="ARBA" id="ARBA00006739"/>
    </source>
</evidence>
<comment type="similarity">
    <text evidence="1">Belongs to the glycosyltransferase 2 family.</text>
</comment>
<dbReference type="AlphaFoldDB" id="A0A1W2EUT3"/>
<dbReference type="Pfam" id="PF13641">
    <property type="entry name" value="Glyco_tranf_2_3"/>
    <property type="match status" value="1"/>
</dbReference>
<dbReference type="GO" id="GO:0016757">
    <property type="term" value="F:glycosyltransferase activity"/>
    <property type="evidence" value="ECO:0007669"/>
    <property type="project" value="UniProtKB-KW"/>
</dbReference>
<dbReference type="EMBL" id="FWYB01000015">
    <property type="protein sequence ID" value="SMD12928.1"/>
    <property type="molecule type" value="Genomic_DNA"/>
</dbReference>
<evidence type="ECO:0000256" key="4">
    <source>
        <dbReference type="SAM" id="Phobius"/>
    </source>
</evidence>
<keyword evidence="3 5" id="KW-0808">Transferase</keyword>
<gene>
    <name evidence="5" type="ORF">SAMN04488101_115127</name>
</gene>
<accession>A0A1W2EUT3</accession>
<proteinExistence type="inferred from homology"/>
<keyword evidence="4" id="KW-0812">Transmembrane</keyword>
<keyword evidence="2" id="KW-0328">Glycosyltransferase</keyword>
<feature type="transmembrane region" description="Helical" evidence="4">
    <location>
        <begin position="6"/>
        <end position="28"/>
    </location>
</feature>
<evidence type="ECO:0000313" key="5">
    <source>
        <dbReference type="EMBL" id="SMD12928.1"/>
    </source>
</evidence>
<evidence type="ECO:0000256" key="3">
    <source>
        <dbReference type="ARBA" id="ARBA00022679"/>
    </source>
</evidence>
<dbReference type="STRING" id="475255.SAMN04488101_115127"/>
<dbReference type="InterPro" id="IPR029044">
    <property type="entry name" value="Nucleotide-diphossugar_trans"/>
</dbReference>
<dbReference type="SUPFAM" id="SSF53448">
    <property type="entry name" value="Nucleotide-diphospho-sugar transferases"/>
    <property type="match status" value="1"/>
</dbReference>
<dbReference type="RefSeq" id="WP_084291492.1">
    <property type="nucleotide sequence ID" value="NZ_FWYB01000015.1"/>
</dbReference>
<evidence type="ECO:0000256" key="2">
    <source>
        <dbReference type="ARBA" id="ARBA00022676"/>
    </source>
</evidence>
<keyword evidence="4" id="KW-0472">Membrane</keyword>
<reference evidence="5 6" key="1">
    <citation type="submission" date="2017-04" db="EMBL/GenBank/DDBJ databases">
        <authorList>
            <person name="Afonso C.L."/>
            <person name="Miller P.J."/>
            <person name="Scott M.A."/>
            <person name="Spackman E."/>
            <person name="Goraichik I."/>
            <person name="Dimitrov K.M."/>
            <person name="Suarez D.L."/>
            <person name="Swayne D.E."/>
        </authorList>
    </citation>
    <scope>NUCLEOTIDE SEQUENCE [LARGE SCALE GENOMIC DNA]</scope>
    <source>
        <strain evidence="5 6">DSM 19625</strain>
    </source>
</reference>
<protein>
    <submittedName>
        <fullName evidence="5">Glycosyltransferase, catalytic subunit of cellulose synthase and poly-beta-1,6-N-acetylglucosamine synthase</fullName>
    </submittedName>
</protein>
<dbReference type="Proteomes" id="UP000192678">
    <property type="component" value="Unassembled WGS sequence"/>
</dbReference>
<keyword evidence="4" id="KW-1133">Transmembrane helix</keyword>
<dbReference type="OrthoDB" id="1523666at2"/>